<dbReference type="EMBL" id="QEYI01000011">
    <property type="protein sequence ID" value="PWE19658.1"/>
    <property type="molecule type" value="Genomic_DNA"/>
</dbReference>
<dbReference type="InterPro" id="IPR058627">
    <property type="entry name" value="MdtA-like_C"/>
</dbReference>
<dbReference type="Pfam" id="PF25917">
    <property type="entry name" value="BSH_RND"/>
    <property type="match status" value="1"/>
</dbReference>
<protein>
    <submittedName>
        <fullName evidence="7">Efflux transporter periplasmic adaptor subunit</fullName>
    </submittedName>
</protein>
<organism evidence="7 8">
    <name type="scientific">Aliarcobacter skirrowii</name>
    <dbReference type="NCBI Taxonomy" id="28200"/>
    <lineage>
        <taxon>Bacteria</taxon>
        <taxon>Pseudomonadati</taxon>
        <taxon>Campylobacterota</taxon>
        <taxon>Epsilonproteobacteria</taxon>
        <taxon>Campylobacterales</taxon>
        <taxon>Arcobacteraceae</taxon>
        <taxon>Aliarcobacter</taxon>
    </lineage>
</organism>
<dbReference type="Gene3D" id="2.40.420.20">
    <property type="match status" value="1"/>
</dbReference>
<name>A0A2U2BYH9_9BACT</name>
<evidence type="ECO:0000313" key="8">
    <source>
        <dbReference type="Proteomes" id="UP000245014"/>
    </source>
</evidence>
<dbReference type="Pfam" id="PF25876">
    <property type="entry name" value="HH_MFP_RND"/>
    <property type="match status" value="1"/>
</dbReference>
<comment type="similarity">
    <text evidence="2">Belongs to the membrane fusion protein (MFP) (TC 8.A.1) family.</text>
</comment>
<evidence type="ECO:0000259" key="4">
    <source>
        <dbReference type="Pfam" id="PF25917"/>
    </source>
</evidence>
<dbReference type="PROSITE" id="PS51257">
    <property type="entry name" value="PROKAR_LIPOPROTEIN"/>
    <property type="match status" value="1"/>
</dbReference>
<dbReference type="STRING" id="28200.GCA_001572935_00429"/>
<comment type="caution">
    <text evidence="7">The sequence shown here is derived from an EMBL/GenBank/DDBJ whole genome shotgun (WGS) entry which is preliminary data.</text>
</comment>
<dbReference type="Pfam" id="PF25944">
    <property type="entry name" value="Beta-barrel_RND"/>
    <property type="match status" value="1"/>
</dbReference>
<accession>A0A2U2BYH9</accession>
<proteinExistence type="inferred from homology"/>
<sequence>MKLFKIFILFIVVLFFASCEKKAQVVESKPVEVGFINPKEQSLNLEIELFGRVKAKEIAQIRPQITGIIEKRVFTEGSFVNKGDILYQIDKLDYIANVNSAKASLDSAKATLLSTKAKNDRAKELLKFDGISKQEADDIEASYLQALALVNQREAELQSANINLQRCDIKAPISGYIGISNVTTGALVTANQTQELVDIKDSSSVYLDLTISYKEYLNLKNIVSFDTQNSSKVRLVLEDDSKIEKFGVLQSKELSVDPNSGTVTLRAVFENSDNSLLSGMMTKAYVQSSKKFDGFLIPQQAVLRDQKANPIITLINDDFTTTQKRVKILRAIDNFWLIEDRLNPNDKIIVEGLNKINRQSKVSIKDLNTIYEVKK</sequence>
<comment type="subcellular location">
    <subcellularLocation>
        <location evidence="1">Cell envelope</location>
    </subcellularLocation>
</comment>
<evidence type="ECO:0000313" key="7">
    <source>
        <dbReference type="EMBL" id="PWE19658.1"/>
    </source>
</evidence>
<feature type="domain" description="Multidrug resistance protein MdtA-like alpha-helical hairpin" evidence="3">
    <location>
        <begin position="98"/>
        <end position="165"/>
    </location>
</feature>
<dbReference type="SUPFAM" id="SSF111369">
    <property type="entry name" value="HlyD-like secretion proteins"/>
    <property type="match status" value="1"/>
</dbReference>
<dbReference type="NCBIfam" id="TIGR01730">
    <property type="entry name" value="RND_mfp"/>
    <property type="match status" value="1"/>
</dbReference>
<dbReference type="GO" id="GO:0022857">
    <property type="term" value="F:transmembrane transporter activity"/>
    <property type="evidence" value="ECO:0007669"/>
    <property type="project" value="InterPro"/>
</dbReference>
<dbReference type="Proteomes" id="UP000245014">
    <property type="component" value="Unassembled WGS sequence"/>
</dbReference>
<feature type="domain" description="Multidrug resistance protein MdtA-like C-terminal permuted SH3" evidence="6">
    <location>
        <begin position="296"/>
        <end position="354"/>
    </location>
</feature>
<dbReference type="GO" id="GO:0046677">
    <property type="term" value="P:response to antibiotic"/>
    <property type="evidence" value="ECO:0007669"/>
    <property type="project" value="TreeGrafter"/>
</dbReference>
<dbReference type="Pfam" id="PF25967">
    <property type="entry name" value="RND-MFP_C"/>
    <property type="match status" value="1"/>
</dbReference>
<evidence type="ECO:0000259" key="6">
    <source>
        <dbReference type="Pfam" id="PF25967"/>
    </source>
</evidence>
<dbReference type="PANTHER" id="PTHR30158">
    <property type="entry name" value="ACRA/E-RELATED COMPONENT OF DRUG EFFLUX TRANSPORTER"/>
    <property type="match status" value="1"/>
</dbReference>
<feature type="domain" description="Multidrug resistance protein MdtA-like barrel-sandwich hybrid" evidence="4">
    <location>
        <begin position="58"/>
        <end position="197"/>
    </location>
</feature>
<dbReference type="InterPro" id="IPR058626">
    <property type="entry name" value="MdtA-like_b-barrel"/>
</dbReference>
<dbReference type="InterPro" id="IPR058624">
    <property type="entry name" value="MdtA-like_HH"/>
</dbReference>
<dbReference type="Gene3D" id="2.40.50.100">
    <property type="match status" value="1"/>
</dbReference>
<dbReference type="AlphaFoldDB" id="A0A2U2BYH9"/>
<dbReference type="PANTHER" id="PTHR30158:SF3">
    <property type="entry name" value="MULTIDRUG EFFLUX PUMP SUBUNIT ACRA-RELATED"/>
    <property type="match status" value="1"/>
</dbReference>
<dbReference type="InterPro" id="IPR058625">
    <property type="entry name" value="MdtA-like_BSH"/>
</dbReference>
<dbReference type="InterPro" id="IPR006143">
    <property type="entry name" value="RND_pump_MFP"/>
</dbReference>
<dbReference type="GO" id="GO:0030313">
    <property type="term" value="C:cell envelope"/>
    <property type="evidence" value="ECO:0007669"/>
    <property type="project" value="UniProtKB-SubCell"/>
</dbReference>
<evidence type="ECO:0000256" key="1">
    <source>
        <dbReference type="ARBA" id="ARBA00004196"/>
    </source>
</evidence>
<dbReference type="RefSeq" id="WP_109065527.1">
    <property type="nucleotide sequence ID" value="NZ_JAUQUE010000001.1"/>
</dbReference>
<dbReference type="GO" id="GO:0005886">
    <property type="term" value="C:plasma membrane"/>
    <property type="evidence" value="ECO:0007669"/>
    <property type="project" value="TreeGrafter"/>
</dbReference>
<gene>
    <name evidence="7" type="ORF">DF188_09525</name>
</gene>
<evidence type="ECO:0000259" key="5">
    <source>
        <dbReference type="Pfam" id="PF25944"/>
    </source>
</evidence>
<evidence type="ECO:0000259" key="3">
    <source>
        <dbReference type="Pfam" id="PF25876"/>
    </source>
</evidence>
<dbReference type="Gene3D" id="1.10.287.470">
    <property type="entry name" value="Helix hairpin bin"/>
    <property type="match status" value="1"/>
</dbReference>
<reference evidence="7 8" key="1">
    <citation type="submission" date="2018-05" db="EMBL/GenBank/DDBJ databases">
        <title>Antimicrobial susceptibility testing and genomic analysis of Arcobacter skirrowii strains and one Arcobacter butzleri isolated from German poultry farms.</title>
        <authorList>
            <person name="Haenel I."/>
            <person name="Hotzel H."/>
            <person name="Tomaso H."/>
            <person name="Busch A."/>
        </authorList>
    </citation>
    <scope>NUCLEOTIDE SEQUENCE [LARGE SCALE GENOMIC DNA]</scope>
    <source>
        <strain evidence="8">v</strain>
    </source>
</reference>
<evidence type="ECO:0000256" key="2">
    <source>
        <dbReference type="ARBA" id="ARBA00009477"/>
    </source>
</evidence>
<feature type="domain" description="Multidrug resistance protein MdtA-like beta-barrel" evidence="5">
    <location>
        <begin position="205"/>
        <end position="287"/>
    </location>
</feature>
<dbReference type="Gene3D" id="2.40.30.170">
    <property type="match status" value="1"/>
</dbReference>